<dbReference type="Pfam" id="PF00271">
    <property type="entry name" value="Helicase_C"/>
    <property type="match status" value="1"/>
</dbReference>
<dbReference type="Gene3D" id="3.40.50.300">
    <property type="entry name" value="P-loop containing nucleotide triphosphate hydrolases"/>
    <property type="match status" value="1"/>
</dbReference>
<evidence type="ECO:0000259" key="1">
    <source>
        <dbReference type="PROSITE" id="PS51194"/>
    </source>
</evidence>
<dbReference type="PROSITE" id="PS51194">
    <property type="entry name" value="HELICASE_CTER"/>
    <property type="match status" value="1"/>
</dbReference>
<dbReference type="SUPFAM" id="SSF52540">
    <property type="entry name" value="P-loop containing nucleoside triphosphate hydrolases"/>
    <property type="match status" value="1"/>
</dbReference>
<dbReference type="AlphaFoldDB" id="A0A6C0I275"/>
<organism evidence="2">
    <name type="scientific">viral metagenome</name>
    <dbReference type="NCBI Taxonomy" id="1070528"/>
    <lineage>
        <taxon>unclassified sequences</taxon>
        <taxon>metagenomes</taxon>
        <taxon>organismal metagenomes</taxon>
    </lineage>
</organism>
<proteinExistence type="predicted"/>
<sequence>MKNTYAIISGETPSDIRDKIIQIFNSKENCRGEIIKVLLVSKTGAEGLDLKNIRETHQVEPYWDKSRDDQVIARAVRQESHDDLPKEDRDVQPYLYISTKNDEIWDLMQEKDREDESIDEKFNNRALEKYKLNLEFRKLLSEVSIECQIFGYEHCRVCAPTNQILYRDDPMIDIKLPDPCETILETEAIAKEIEYKGIKYYYIINGKNTIFYEYRDDFGGYAPIDPASYLIDELHKLLE</sequence>
<protein>
    <recommendedName>
        <fullName evidence="1">Helicase C-terminal domain-containing protein</fullName>
    </recommendedName>
</protein>
<feature type="domain" description="Helicase C-terminal" evidence="1">
    <location>
        <begin position="1"/>
        <end position="140"/>
    </location>
</feature>
<reference evidence="2" key="1">
    <citation type="journal article" date="2020" name="Nature">
        <title>Giant virus diversity and host interactions through global metagenomics.</title>
        <authorList>
            <person name="Schulz F."/>
            <person name="Roux S."/>
            <person name="Paez-Espino D."/>
            <person name="Jungbluth S."/>
            <person name="Walsh D.A."/>
            <person name="Denef V.J."/>
            <person name="McMahon K.D."/>
            <person name="Konstantinidis K.T."/>
            <person name="Eloe-Fadrosh E.A."/>
            <person name="Kyrpides N.C."/>
            <person name="Woyke T."/>
        </authorList>
    </citation>
    <scope>NUCLEOTIDE SEQUENCE</scope>
    <source>
        <strain evidence="2">GVMAG-M-3300023184-186</strain>
    </source>
</reference>
<accession>A0A6C0I275</accession>
<name>A0A6C0I275_9ZZZZ</name>
<evidence type="ECO:0000313" key="2">
    <source>
        <dbReference type="EMBL" id="QHT86477.1"/>
    </source>
</evidence>
<dbReference type="InterPro" id="IPR027417">
    <property type="entry name" value="P-loop_NTPase"/>
</dbReference>
<dbReference type="EMBL" id="MN740069">
    <property type="protein sequence ID" value="QHT86477.1"/>
    <property type="molecule type" value="Genomic_DNA"/>
</dbReference>
<dbReference type="InterPro" id="IPR001650">
    <property type="entry name" value="Helicase_C-like"/>
</dbReference>